<feature type="compositionally biased region" description="Polar residues" evidence="1">
    <location>
        <begin position="254"/>
        <end position="263"/>
    </location>
</feature>
<dbReference type="AlphaFoldDB" id="A0AAN7YPB5"/>
<feature type="compositionally biased region" description="Basic and acidic residues" evidence="1">
    <location>
        <begin position="600"/>
        <end position="611"/>
    </location>
</feature>
<reference evidence="2" key="1">
    <citation type="submission" date="2023-08" db="EMBL/GenBank/DDBJ databases">
        <title>Black Yeasts Isolated from many extreme environments.</title>
        <authorList>
            <person name="Coleine C."/>
            <person name="Stajich J.E."/>
            <person name="Selbmann L."/>
        </authorList>
    </citation>
    <scope>NUCLEOTIDE SEQUENCE</scope>
    <source>
        <strain evidence="2">CCFEE 5401</strain>
    </source>
</reference>
<dbReference type="EMBL" id="JAVRRL010000030">
    <property type="protein sequence ID" value="KAK5112486.1"/>
    <property type="molecule type" value="Genomic_DNA"/>
</dbReference>
<proteinExistence type="predicted"/>
<feature type="compositionally biased region" description="Polar residues" evidence="1">
    <location>
        <begin position="425"/>
        <end position="443"/>
    </location>
</feature>
<comment type="caution">
    <text evidence="2">The sequence shown here is derived from an EMBL/GenBank/DDBJ whole genome shotgun (WGS) entry which is preliminary data.</text>
</comment>
<feature type="compositionally biased region" description="Polar residues" evidence="1">
    <location>
        <begin position="612"/>
        <end position="621"/>
    </location>
</feature>
<organism evidence="2 3">
    <name type="scientific">Meristemomyces frigidus</name>
    <dbReference type="NCBI Taxonomy" id="1508187"/>
    <lineage>
        <taxon>Eukaryota</taxon>
        <taxon>Fungi</taxon>
        <taxon>Dikarya</taxon>
        <taxon>Ascomycota</taxon>
        <taxon>Pezizomycotina</taxon>
        <taxon>Dothideomycetes</taxon>
        <taxon>Dothideomycetidae</taxon>
        <taxon>Mycosphaerellales</taxon>
        <taxon>Teratosphaeriaceae</taxon>
        <taxon>Meristemomyces</taxon>
    </lineage>
</organism>
<feature type="region of interest" description="Disordered" evidence="1">
    <location>
        <begin position="425"/>
        <end position="451"/>
    </location>
</feature>
<feature type="region of interest" description="Disordered" evidence="1">
    <location>
        <begin position="588"/>
        <end position="644"/>
    </location>
</feature>
<evidence type="ECO:0000313" key="3">
    <source>
        <dbReference type="Proteomes" id="UP001310890"/>
    </source>
</evidence>
<feature type="region of interest" description="Disordered" evidence="1">
    <location>
        <begin position="204"/>
        <end position="230"/>
    </location>
</feature>
<name>A0AAN7YPB5_9PEZI</name>
<evidence type="ECO:0000313" key="2">
    <source>
        <dbReference type="EMBL" id="KAK5112486.1"/>
    </source>
</evidence>
<gene>
    <name evidence="2" type="ORF">LTR62_004243</name>
</gene>
<feature type="region of interest" description="Disordered" evidence="1">
    <location>
        <begin position="242"/>
        <end position="367"/>
    </location>
</feature>
<protein>
    <submittedName>
        <fullName evidence="2">Uncharacterized protein</fullName>
    </submittedName>
</protein>
<dbReference type="Proteomes" id="UP001310890">
    <property type="component" value="Unassembled WGS sequence"/>
</dbReference>
<feature type="compositionally biased region" description="Polar residues" evidence="1">
    <location>
        <begin position="348"/>
        <end position="360"/>
    </location>
</feature>
<feature type="region of interest" description="Disordered" evidence="1">
    <location>
        <begin position="479"/>
        <end position="506"/>
    </location>
</feature>
<accession>A0AAN7YPB5</accession>
<evidence type="ECO:0000256" key="1">
    <source>
        <dbReference type="SAM" id="MobiDB-lite"/>
    </source>
</evidence>
<sequence length="754" mass="81907">MCFQGFVYFQCGHNRIVGQDCEIAQLGSNPFYIRHQCPNYHASSQKPDFQCGVGKYYCSQSPDGPFLDHVHQKAQAAQTGMNHFDGQLAAMYNEREGLIAQADARGVSQQARWQIPEYRNLGAQYQHTYAQRAAFQHTFIEATAIIQQAQLYLNSQRHYDNSAMLERMSVPVVAGQDPLGKTTAGFVRPNGTLAAYEFTSGSGHMNKKHALSKQQWSQLPPSPTSTPSYDTLRAQDYLATGRRPLMGPTGLLTHGTTQSQEGKTSPHHEYQPAASPERGAGRPRKSASCQARNPKSRSYPCAGQDNGGNGADGEVVRRSARVRNKKVNYAESGESSEASRDPSPAKTDISTFSPLKSDASSPDKHDAADLQIAKKQRLGLQPSRTSLASLNERIADWSKGGTVPEMSIPNPRCATPRMTDLLNSSPTLSTSASPDVSSRSNQFPKHVVGTHSQPAEQVKVSAVSSTRLPVLRDDLSTAASTHPMQDLITPPGTLLNQLPPPATPPAQQWTTALKLWHSAGASEHGSGVAMLPSITQPLRDLEPITTPRAYSTIDATPRLGDARADSGNAHNIESNDVGTHYKRLRRSFEMKTPLSHTRSVHYDDISRDPQKRSTPYSTETEQSSKRLRLSLPGEEDAQATSPAPNWIIGSGINIQTDECETPGMPITFHVIPSRPQETNPSTSETAFQPPVATMSAGVPHSSIGTLDGGSDDAITGQQKLGGPVEEAAAAEHVPDYSDIDWGQADDEFLDYQLD</sequence>